<comment type="catalytic activity">
    <reaction evidence="13 14">
        <text>DNA(n) + a 2'-deoxyribonucleoside 5'-triphosphate = DNA(n+1) + diphosphate</text>
        <dbReference type="Rhea" id="RHEA:22508"/>
        <dbReference type="Rhea" id="RHEA-COMP:17339"/>
        <dbReference type="Rhea" id="RHEA-COMP:17340"/>
        <dbReference type="ChEBI" id="CHEBI:33019"/>
        <dbReference type="ChEBI" id="CHEBI:61560"/>
        <dbReference type="ChEBI" id="CHEBI:173112"/>
        <dbReference type="EC" id="2.7.7.31"/>
    </reaction>
</comment>
<dbReference type="PANTHER" id="PTHR11276:SF21">
    <property type="entry name" value="DNA NUCLEOTIDYLEXOTRANSFERASE"/>
    <property type="match status" value="1"/>
</dbReference>
<evidence type="ECO:0000256" key="5">
    <source>
        <dbReference type="ARBA" id="ARBA00015018"/>
    </source>
</evidence>
<keyword evidence="6" id="KW-0780">Terminal addition</keyword>
<evidence type="ECO:0000256" key="9">
    <source>
        <dbReference type="ARBA" id="ARBA00022723"/>
    </source>
</evidence>
<dbReference type="PIRSF" id="PIRSF501175">
    <property type="entry name" value="TDT"/>
    <property type="match status" value="1"/>
</dbReference>
<evidence type="ECO:0000256" key="4">
    <source>
        <dbReference type="ARBA" id="ARBA00012435"/>
    </source>
</evidence>
<evidence type="ECO:0000256" key="1">
    <source>
        <dbReference type="ARBA" id="ARBA00001946"/>
    </source>
</evidence>
<dbReference type="GO" id="GO:0003677">
    <property type="term" value="F:DNA binding"/>
    <property type="evidence" value="ECO:0007669"/>
    <property type="project" value="UniProtKB-UniRule"/>
</dbReference>
<keyword evidence="9 14" id="KW-0479">Metal-binding</keyword>
<evidence type="ECO:0000256" key="6">
    <source>
        <dbReference type="ARBA" id="ARBA00022639"/>
    </source>
</evidence>
<comment type="cofactor">
    <cofactor evidence="1 14 15">
        <name>Mg(2+)</name>
        <dbReference type="ChEBI" id="CHEBI:18420"/>
    </cofactor>
</comment>
<dbReference type="EC" id="2.7.7.31" evidence="4 14"/>
<organism evidence="17 18">
    <name type="scientific">Leptobrachium leishanense</name>
    <name type="common">Leishan spiny toad</name>
    <dbReference type="NCBI Taxonomy" id="445787"/>
    <lineage>
        <taxon>Eukaryota</taxon>
        <taxon>Metazoa</taxon>
        <taxon>Chordata</taxon>
        <taxon>Craniata</taxon>
        <taxon>Vertebrata</taxon>
        <taxon>Euteleostomi</taxon>
        <taxon>Amphibia</taxon>
        <taxon>Batrachia</taxon>
        <taxon>Anura</taxon>
        <taxon>Pelobatoidea</taxon>
        <taxon>Megophryidae</taxon>
        <taxon>Leptobrachium</taxon>
    </lineage>
</organism>
<dbReference type="SUPFAM" id="SSF81585">
    <property type="entry name" value="PsbU/PolX domain-like"/>
    <property type="match status" value="1"/>
</dbReference>
<evidence type="ECO:0000259" key="16">
    <source>
        <dbReference type="PROSITE" id="PS50172"/>
    </source>
</evidence>
<keyword evidence="10 14" id="KW-0460">Magnesium</keyword>
<dbReference type="Gene3D" id="1.10.150.110">
    <property type="entry name" value="DNA polymerase beta, N-terminal domain-like"/>
    <property type="match status" value="1"/>
</dbReference>
<dbReference type="FunFam" id="3.40.50.10190:FF:000035">
    <property type="entry name" value="DNA-directed DNA/RNA polymerase mu"/>
    <property type="match status" value="1"/>
</dbReference>
<dbReference type="GeneTree" id="ENSGT00940000158584"/>
<dbReference type="GO" id="GO:0006304">
    <property type="term" value="P:DNA modification"/>
    <property type="evidence" value="ECO:0007669"/>
    <property type="project" value="UniProtKB-KW"/>
</dbReference>
<evidence type="ECO:0000256" key="13">
    <source>
        <dbReference type="ARBA" id="ARBA00048976"/>
    </source>
</evidence>
<evidence type="ECO:0000256" key="15">
    <source>
        <dbReference type="PIRSR" id="PIRSR000817-1"/>
    </source>
</evidence>
<dbReference type="InterPro" id="IPR028207">
    <property type="entry name" value="DNA_pol_B_palm_palm"/>
</dbReference>
<comment type="function">
    <text evidence="12">Template-independent DNA polymerase which catalyzes the random addition of deoxynucleoside 5'-triphosphate to the 3'-end of a DNA initiator. One of the in vivo functions of this enzyme is the addition of nucleotides at the junction (N region) of rearranged Ig heavy chain and T-cell receptor gene segments during the maturation of B- and T-cells.</text>
</comment>
<dbReference type="SMART" id="SM00292">
    <property type="entry name" value="BRCT"/>
    <property type="match status" value="1"/>
</dbReference>
<accession>A0A8C5PKK3</accession>
<dbReference type="FunFam" id="3.30.210.10:FF:000003">
    <property type="entry name" value="DNA nucleotidylexotransferase"/>
    <property type="match status" value="1"/>
</dbReference>
<evidence type="ECO:0000256" key="14">
    <source>
        <dbReference type="PIRNR" id="PIRNR000817"/>
    </source>
</evidence>
<keyword evidence="7 14" id="KW-0808">Transferase</keyword>
<feature type="binding site" evidence="15">
    <location>
        <position position="340"/>
    </location>
    <ligand>
        <name>Mg(2+)</name>
        <dbReference type="ChEBI" id="CHEBI:18420"/>
    </ligand>
</feature>
<dbReference type="AlphaFoldDB" id="A0A8C5PKK3"/>
<reference evidence="17" key="1">
    <citation type="submission" date="2025-08" db="UniProtKB">
        <authorList>
            <consortium name="Ensembl"/>
        </authorList>
    </citation>
    <scope>IDENTIFICATION</scope>
</reference>
<dbReference type="PIRSF" id="PIRSF000817">
    <property type="entry name" value="DNA_NT"/>
    <property type="match status" value="1"/>
</dbReference>
<dbReference type="CDD" id="cd00141">
    <property type="entry name" value="NT_POLXc"/>
    <property type="match status" value="1"/>
</dbReference>
<dbReference type="PROSITE" id="PS00522">
    <property type="entry name" value="DNA_POLYMERASE_X"/>
    <property type="match status" value="1"/>
</dbReference>
<dbReference type="GO" id="GO:0046872">
    <property type="term" value="F:metal ion binding"/>
    <property type="evidence" value="ECO:0007669"/>
    <property type="project" value="UniProtKB-UniRule"/>
</dbReference>
<dbReference type="InterPro" id="IPR019843">
    <property type="entry name" value="DNA_pol-X_BS"/>
</dbReference>
<dbReference type="InterPro" id="IPR018944">
    <property type="entry name" value="DNA_pol_lambd_fingers_domain"/>
</dbReference>
<dbReference type="GO" id="GO:0003912">
    <property type="term" value="F:DNA nucleotidylexotransferase activity"/>
    <property type="evidence" value="ECO:0007669"/>
    <property type="project" value="UniProtKB-KW"/>
</dbReference>
<dbReference type="Gene3D" id="3.30.210.10">
    <property type="entry name" value="DNA polymerase, thumb domain"/>
    <property type="match status" value="1"/>
</dbReference>
<dbReference type="Pfam" id="PF00533">
    <property type="entry name" value="BRCT"/>
    <property type="match status" value="1"/>
</dbReference>
<sequence>MELVGRPTVLPLKKKPKLMNASSPFCNYEVKFNGIVLFLLERKMGASRRNFLTNLARERGFQIESELRDCVTHIVAENNSGSEVLEWLQKKQIVEKHCEILDISWFTECMGAGHPVEIQSRHHLVVQQDCSASFNNPLASSWVQVSQYACQRRTPLQDINGIFTDAFEILAENYEFLENKGPCRGFQRASSVLKSLQFPIATMNDLDGLPLLGNEMRTIIEEILEDGKCSRVLDVMNGERYKSFKLFTSVFGVGLKTAEKWYRMGFKTIEEIKSNPDLKLTKMQKYGFQYYEDIGSFVSKSEALAIYEHVREVIWKLVPDAVVTLTGGFRRGKEKGHDVDIIITCPREDKEKSILHNTISILKNQELLIFYDIIESTFDNKKLPSKCVDALDHFQKCFTILKLQKKKEGTMESMNSDSKIRNWKAVRVDFVIPPYKQYAYALLGWTGSRQLERDLRRYANHEKNMMLDNHGLYDKSKNVFLEAYTEQDIFKHLGLEYLEPWERNA</sequence>
<feature type="domain" description="BRCT" evidence="16">
    <location>
        <begin position="27"/>
        <end position="123"/>
    </location>
</feature>
<dbReference type="Pfam" id="PF10391">
    <property type="entry name" value="DNA_pol_lambd_f"/>
    <property type="match status" value="1"/>
</dbReference>
<evidence type="ECO:0000256" key="2">
    <source>
        <dbReference type="ARBA" id="ARBA00004123"/>
    </source>
</evidence>
<dbReference type="PROSITE" id="PS50172">
    <property type="entry name" value="BRCT"/>
    <property type="match status" value="1"/>
</dbReference>
<name>A0A8C5PKK3_9ANUR</name>
<dbReference type="PANTHER" id="PTHR11276">
    <property type="entry name" value="DNA POLYMERASE TYPE-X FAMILY MEMBER"/>
    <property type="match status" value="1"/>
</dbReference>
<evidence type="ECO:0000313" key="17">
    <source>
        <dbReference type="Ensembl" id="ENSLLEP00000024081.1"/>
    </source>
</evidence>
<gene>
    <name evidence="17" type="primary">DNTT</name>
</gene>
<dbReference type="Gene3D" id="3.30.460.10">
    <property type="entry name" value="Beta Polymerase, domain 2"/>
    <property type="match status" value="1"/>
</dbReference>
<dbReference type="InterPro" id="IPR036420">
    <property type="entry name" value="BRCT_dom_sf"/>
</dbReference>
<comment type="subcellular location">
    <subcellularLocation>
        <location evidence="2 14">Nucleus</location>
    </subcellularLocation>
</comment>
<dbReference type="PRINTS" id="PR00869">
    <property type="entry name" value="DNAPOLX"/>
</dbReference>
<evidence type="ECO:0000256" key="7">
    <source>
        <dbReference type="ARBA" id="ARBA00022679"/>
    </source>
</evidence>
<dbReference type="PRINTS" id="PR00871">
    <property type="entry name" value="DNAPOLXTDT"/>
</dbReference>
<dbReference type="InterPro" id="IPR027421">
    <property type="entry name" value="DNA_pol_lamdba_lyase_dom_sf"/>
</dbReference>
<feature type="binding site" evidence="15">
    <location>
        <position position="429"/>
    </location>
    <ligand>
        <name>Mg(2+)</name>
        <dbReference type="ChEBI" id="CHEBI:18420"/>
    </ligand>
</feature>
<evidence type="ECO:0000256" key="8">
    <source>
        <dbReference type="ARBA" id="ARBA00022695"/>
    </source>
</evidence>
<evidence type="ECO:0000313" key="18">
    <source>
        <dbReference type="Proteomes" id="UP000694569"/>
    </source>
</evidence>
<dbReference type="GO" id="GO:0003887">
    <property type="term" value="F:DNA-directed DNA polymerase activity"/>
    <property type="evidence" value="ECO:0007669"/>
    <property type="project" value="UniProtKB-UniRule"/>
</dbReference>
<dbReference type="Gene3D" id="1.10.150.20">
    <property type="entry name" value="5' to 3' exonuclease, C-terminal subdomain"/>
    <property type="match status" value="1"/>
</dbReference>
<dbReference type="SMART" id="SM00483">
    <property type="entry name" value="POLXc"/>
    <property type="match status" value="1"/>
</dbReference>
<dbReference type="InterPro" id="IPR001357">
    <property type="entry name" value="BRCT_dom"/>
</dbReference>
<evidence type="ECO:0000256" key="3">
    <source>
        <dbReference type="ARBA" id="ARBA00008323"/>
    </source>
</evidence>
<dbReference type="InterPro" id="IPR029398">
    <property type="entry name" value="PolB_thumb"/>
</dbReference>
<comment type="similarity">
    <text evidence="3 14">Belongs to the DNA polymerase type-X family.</text>
</comment>
<dbReference type="FunFam" id="1.10.150.20:FF:000010">
    <property type="entry name" value="DNA polymerase lambda"/>
    <property type="match status" value="1"/>
</dbReference>
<dbReference type="Pfam" id="PF14716">
    <property type="entry name" value="HHH_8"/>
    <property type="match status" value="1"/>
</dbReference>
<evidence type="ECO:0000256" key="11">
    <source>
        <dbReference type="ARBA" id="ARBA00023242"/>
    </source>
</evidence>
<dbReference type="GO" id="GO:0006303">
    <property type="term" value="P:double-strand break repair via nonhomologous end joining"/>
    <property type="evidence" value="ECO:0007669"/>
    <property type="project" value="TreeGrafter"/>
</dbReference>
<dbReference type="SUPFAM" id="SSF81301">
    <property type="entry name" value="Nucleotidyltransferase"/>
    <property type="match status" value="1"/>
</dbReference>
<dbReference type="Ensembl" id="ENSLLET00000025000.1">
    <property type="protein sequence ID" value="ENSLLEP00000024081.1"/>
    <property type="gene ID" value="ENSLLEG00000015306.1"/>
</dbReference>
<dbReference type="InterPro" id="IPR043519">
    <property type="entry name" value="NT_sf"/>
</dbReference>
<dbReference type="SUPFAM" id="SSF47802">
    <property type="entry name" value="DNA polymerase beta, N-terminal domain-like"/>
    <property type="match status" value="1"/>
</dbReference>
<dbReference type="SUPFAM" id="SSF52113">
    <property type="entry name" value="BRCT domain"/>
    <property type="match status" value="1"/>
</dbReference>
<dbReference type="InterPro" id="IPR001726">
    <property type="entry name" value="TdT/Mu"/>
</dbReference>
<keyword evidence="8 14" id="KW-0548">Nucleotidyltransferase</keyword>
<dbReference type="Gene3D" id="3.40.50.10190">
    <property type="entry name" value="BRCT domain"/>
    <property type="match status" value="1"/>
</dbReference>
<dbReference type="Pfam" id="PF14791">
    <property type="entry name" value="DNA_pol_B_thumb"/>
    <property type="match status" value="1"/>
</dbReference>
<proteinExistence type="inferred from homology"/>
<dbReference type="FunFam" id="1.10.150.110:FF:000003">
    <property type="entry name" value="DNA polymerase mu"/>
    <property type="match status" value="1"/>
</dbReference>
<dbReference type="InterPro" id="IPR022312">
    <property type="entry name" value="DNA_pol_X"/>
</dbReference>
<dbReference type="Proteomes" id="UP000694569">
    <property type="component" value="Unplaced"/>
</dbReference>
<dbReference type="GO" id="GO:0005634">
    <property type="term" value="C:nucleus"/>
    <property type="evidence" value="ECO:0007669"/>
    <property type="project" value="UniProtKB-SubCell"/>
</dbReference>
<keyword evidence="18" id="KW-1185">Reference proteome</keyword>
<dbReference type="InterPro" id="IPR037160">
    <property type="entry name" value="DNA_Pol_thumb_sf"/>
</dbReference>
<reference evidence="17" key="2">
    <citation type="submission" date="2025-09" db="UniProtKB">
        <authorList>
            <consortium name="Ensembl"/>
        </authorList>
    </citation>
    <scope>IDENTIFICATION</scope>
</reference>
<dbReference type="InterPro" id="IPR027292">
    <property type="entry name" value="TdT"/>
</dbReference>
<protein>
    <recommendedName>
        <fullName evidence="5 14">DNA nucleotidylexotransferase</fullName>
        <ecNumber evidence="4 14">2.7.7.31</ecNumber>
    </recommendedName>
</protein>
<evidence type="ECO:0000256" key="12">
    <source>
        <dbReference type="ARBA" id="ARBA00037135"/>
    </source>
</evidence>
<dbReference type="InterPro" id="IPR002054">
    <property type="entry name" value="DNA-dir_DNA_pol_X"/>
</dbReference>
<dbReference type="InterPro" id="IPR010996">
    <property type="entry name" value="HHH_MUS81"/>
</dbReference>
<dbReference type="OrthoDB" id="205514at2759"/>
<keyword evidence="11 14" id="KW-0539">Nucleus</keyword>
<evidence type="ECO:0000256" key="10">
    <source>
        <dbReference type="ARBA" id="ARBA00022842"/>
    </source>
</evidence>
<feature type="binding site" evidence="15">
    <location>
        <position position="338"/>
    </location>
    <ligand>
        <name>Mg(2+)</name>
        <dbReference type="ChEBI" id="CHEBI:18420"/>
    </ligand>
</feature>
<dbReference type="Pfam" id="PF14792">
    <property type="entry name" value="DNA_pol_B_palm"/>
    <property type="match status" value="1"/>
</dbReference>